<evidence type="ECO:0000313" key="1">
    <source>
        <dbReference type="EMBL" id="KAH7027583.1"/>
    </source>
</evidence>
<dbReference type="RefSeq" id="XP_046010382.1">
    <property type="nucleotide sequence ID" value="XM_046154470.1"/>
</dbReference>
<reference evidence="1" key="1">
    <citation type="journal article" date="2021" name="Nat. Commun.">
        <title>Genetic determinants of endophytism in the Arabidopsis root mycobiome.</title>
        <authorList>
            <person name="Mesny F."/>
            <person name="Miyauchi S."/>
            <person name="Thiergart T."/>
            <person name="Pickel B."/>
            <person name="Atanasova L."/>
            <person name="Karlsson M."/>
            <person name="Huettel B."/>
            <person name="Barry K.W."/>
            <person name="Haridas S."/>
            <person name="Chen C."/>
            <person name="Bauer D."/>
            <person name="Andreopoulos W."/>
            <person name="Pangilinan J."/>
            <person name="LaButti K."/>
            <person name="Riley R."/>
            <person name="Lipzen A."/>
            <person name="Clum A."/>
            <person name="Drula E."/>
            <person name="Henrissat B."/>
            <person name="Kohler A."/>
            <person name="Grigoriev I.V."/>
            <person name="Martin F.M."/>
            <person name="Hacquard S."/>
        </authorList>
    </citation>
    <scope>NUCLEOTIDE SEQUENCE</scope>
    <source>
        <strain evidence="1">MPI-CAGE-CH-0230</strain>
    </source>
</reference>
<dbReference type="EMBL" id="JAGTJQ010000007">
    <property type="protein sequence ID" value="KAH7027583.1"/>
    <property type="molecule type" value="Genomic_DNA"/>
</dbReference>
<accession>A0A9P8Y0I7</accession>
<dbReference type="AlphaFoldDB" id="A0A9P8Y0I7"/>
<gene>
    <name evidence="1" type="ORF">B0I36DRAFT_327409</name>
</gene>
<dbReference type="GeneID" id="70184016"/>
<sequence>MSQLERLTEGLASVSGAACLSWVGCCCKHIRRHTTRTFLVSRTFLVRRCRSGAEEQPRRLTGEGGFFDGEMTGRIRHLRPSW</sequence>
<dbReference type="Proteomes" id="UP000756346">
    <property type="component" value="Unassembled WGS sequence"/>
</dbReference>
<organism evidence="1 2">
    <name type="scientific">Microdochium trichocladiopsis</name>
    <dbReference type="NCBI Taxonomy" id="1682393"/>
    <lineage>
        <taxon>Eukaryota</taxon>
        <taxon>Fungi</taxon>
        <taxon>Dikarya</taxon>
        <taxon>Ascomycota</taxon>
        <taxon>Pezizomycotina</taxon>
        <taxon>Sordariomycetes</taxon>
        <taxon>Xylariomycetidae</taxon>
        <taxon>Xylariales</taxon>
        <taxon>Microdochiaceae</taxon>
        <taxon>Microdochium</taxon>
    </lineage>
</organism>
<evidence type="ECO:0000313" key="2">
    <source>
        <dbReference type="Proteomes" id="UP000756346"/>
    </source>
</evidence>
<name>A0A9P8Y0I7_9PEZI</name>
<comment type="caution">
    <text evidence="1">The sequence shown here is derived from an EMBL/GenBank/DDBJ whole genome shotgun (WGS) entry which is preliminary data.</text>
</comment>
<proteinExistence type="predicted"/>
<protein>
    <submittedName>
        <fullName evidence="1">Uncharacterized protein</fullName>
    </submittedName>
</protein>
<keyword evidence="2" id="KW-1185">Reference proteome</keyword>
<dbReference type="PROSITE" id="PS51257">
    <property type="entry name" value="PROKAR_LIPOPROTEIN"/>
    <property type="match status" value="1"/>
</dbReference>